<dbReference type="ChiTaRS" id="CHN1">
    <property type="organism name" value="human"/>
</dbReference>
<evidence type="ECO:0000313" key="1">
    <source>
        <dbReference type="EMBL" id="CCO13707.1"/>
    </source>
</evidence>
<dbReference type="OrthoDB" id="3196451at2759"/>
<sequence>MNIDLLFGNLTYISYNRKPLILEELPVLARWKTDQSIMEESFMA</sequence>
<accession>L0R6E9</accession>
<organism evidence="1">
    <name type="scientific">Homo sapiens</name>
    <name type="common">Human</name>
    <dbReference type="NCBI Taxonomy" id="9606"/>
    <lineage>
        <taxon>Eukaryota</taxon>
        <taxon>Metazoa</taxon>
        <taxon>Chordata</taxon>
        <taxon>Craniata</taxon>
        <taxon>Vertebrata</taxon>
        <taxon>Euteleostomi</taxon>
        <taxon>Mammalia</taxon>
        <taxon>Eutheria</taxon>
        <taxon>Euarchontoglires</taxon>
        <taxon>Primates</taxon>
        <taxon>Haplorrhini</taxon>
        <taxon>Catarrhini</taxon>
        <taxon>Hominidae</taxon>
        <taxon>Homo</taxon>
    </lineage>
</organism>
<gene>
    <name evidence="1" type="primary">CHN1</name>
</gene>
<reference evidence="1" key="1">
    <citation type="submission" date="2012-10" db="EMBL/GenBank/DDBJ databases">
        <title>Direct identification of alternative open reading frame translation products in human.</title>
        <authorList>
            <person name="Vanderperre B."/>
            <person name="Lucier J.-F."/>
            <person name="Motard J."/>
            <person name="Tremblay G."/>
            <person name="Vanderperre S."/>
            <person name="Wisztorski M."/>
            <person name="Salzet M."/>
            <person name="Boisvert F.-M."/>
            <person name="Roucou X."/>
        </authorList>
    </citation>
    <scope>NUCLEOTIDE SEQUENCE</scope>
</reference>
<dbReference type="AlphaFoldDB" id="L0R6E9"/>
<protein>
    <submittedName>
        <fullName evidence="1">Alternative protein CHN1</fullName>
    </submittedName>
</protein>
<dbReference type="EMBL" id="HF547996">
    <property type="protein sequence ID" value="CCO13707.1"/>
    <property type="molecule type" value="Genomic_DNA"/>
</dbReference>
<name>L0R6E9_HUMAN</name>
<proteinExistence type="predicted"/>